<dbReference type="Proteomes" id="UP001172457">
    <property type="component" value="Chromosome 6"/>
</dbReference>
<dbReference type="InterPro" id="IPR050951">
    <property type="entry name" value="Retrovirus_Pol_polyprotein"/>
</dbReference>
<comment type="caution">
    <text evidence="8">The sequence shown here is derived from an EMBL/GenBank/DDBJ whole genome shotgun (WGS) entry which is preliminary data.</text>
</comment>
<evidence type="ECO:0000256" key="2">
    <source>
        <dbReference type="ARBA" id="ARBA00022695"/>
    </source>
</evidence>
<keyword evidence="5" id="KW-0511">Multifunctional enzyme</keyword>
<keyword evidence="4" id="KW-0378">Hydrolase</keyword>
<dbReference type="InterPro" id="IPR041588">
    <property type="entry name" value="Integrase_H2C2"/>
</dbReference>
<evidence type="ECO:0000313" key="9">
    <source>
        <dbReference type="Proteomes" id="UP001172457"/>
    </source>
</evidence>
<dbReference type="Gene3D" id="2.40.70.10">
    <property type="entry name" value="Acid Proteases"/>
    <property type="match status" value="1"/>
</dbReference>
<protein>
    <recommendedName>
        <fullName evidence="7">Integrase catalytic domain-containing protein</fullName>
    </recommendedName>
</protein>
<dbReference type="SUPFAM" id="SSF56672">
    <property type="entry name" value="DNA/RNA polymerases"/>
    <property type="match status" value="1"/>
</dbReference>
<dbReference type="Pfam" id="PF17921">
    <property type="entry name" value="Integrase_H2C2"/>
    <property type="match status" value="2"/>
</dbReference>
<dbReference type="InterPro" id="IPR012337">
    <property type="entry name" value="RNaseH-like_sf"/>
</dbReference>
<dbReference type="InterPro" id="IPR036397">
    <property type="entry name" value="RNaseH_sf"/>
</dbReference>
<dbReference type="PANTHER" id="PTHR37984">
    <property type="entry name" value="PROTEIN CBG26694"/>
    <property type="match status" value="1"/>
</dbReference>
<dbReference type="InterPro" id="IPR043128">
    <property type="entry name" value="Rev_trsase/Diguanyl_cyclase"/>
</dbReference>
<dbReference type="Pfam" id="PF03732">
    <property type="entry name" value="Retrotrans_gag"/>
    <property type="match status" value="1"/>
</dbReference>
<name>A0AA38SXI6_9ASTR</name>
<dbReference type="InterPro" id="IPR043502">
    <property type="entry name" value="DNA/RNA_pol_sf"/>
</dbReference>
<keyword evidence="9" id="KW-1185">Reference proteome</keyword>
<feature type="compositionally biased region" description="Acidic residues" evidence="6">
    <location>
        <begin position="1440"/>
        <end position="1454"/>
    </location>
</feature>
<evidence type="ECO:0000256" key="5">
    <source>
        <dbReference type="ARBA" id="ARBA00023268"/>
    </source>
</evidence>
<accession>A0AA38SXI6</accession>
<keyword evidence="4" id="KW-0255">Endonuclease</keyword>
<dbReference type="CDD" id="cd01647">
    <property type="entry name" value="RT_LTR"/>
    <property type="match status" value="1"/>
</dbReference>
<dbReference type="Gene3D" id="3.10.10.10">
    <property type="entry name" value="HIV Type 1 Reverse Transcriptase, subunit A, domain 1"/>
    <property type="match status" value="1"/>
</dbReference>
<dbReference type="PANTHER" id="PTHR37984:SF5">
    <property type="entry name" value="PROTEIN NYNRIN-LIKE"/>
    <property type="match status" value="1"/>
</dbReference>
<evidence type="ECO:0000313" key="8">
    <source>
        <dbReference type="EMBL" id="KAJ9544225.1"/>
    </source>
</evidence>
<sequence length="1460" mass="167089">MAENPPPQEETTVTVTDNKDRGIRDYALPEFGQLQSGILKPPVDATVHFEPKPVMFQMISAMGQFAGLPLEDLHSHLKSFLEMTDHFRIRGITTKHLRLTLFFYTLKDQAKVWLNSQPPHSNNSWTSLAKKNETLMFQQYEDEAVSDAWERFKELLRRCPHHGIPHCIQMETFYNSLTFAAKGNLDAASGGAFLSKTYTETVDILEKIAKNNTDWSNARTLAPKRPSEINENDVITTLNAQILALTNLVKNNLNINEKNQVQAVTSSEKEMCVFCVVDLRELPFPQRLKAKNMDTQFKKYLDIFKQLHINIPLVEALEQMPNYVKILKDILNKKRRLSEFETVALTKECSALLTFRPTTVTLQLADRSIVYPKGKIEDILVKVDKFIFPADFLVLDFEADRSCPIVVGRPFLAIGRALIDVQKGELTMRVNDQQVTFNLFKTLKYNGDFEDCSAIYTLSDDLEINSIRCPLSGDYVTTEVNCADDFENAELENTEVKVLAVFEQLDFSERSVQPPSIVMAPDLDLKPLPSHLKYAYLMEEDKLPHWQSATTKTINPIMKEVVKKEILKWLDASIIYPISSSGWVSPVQCVPKKGGTTVITNEKNELISTRTVTGWRICMDYKQLNLATKKDHFLLPFIDQMLDRLAGKGFYCFLDGYSGYNQIHIAPEDQEKTTFTCPFGTFAFQRMPFGLCNAPATFQRCMMSIFSAMIEDTMEVFMGDFSVIGTSFDNCLENLKKSLERCETHDLILNWEKCHFMVQEGIVLGHLVSRRGLEVDKAKLEVIMQLREPSTVKGIRSFLGHAGFYKRFIKDFSKFSKPLCNLLHVDQPFDFTSECTKAFEALKKALVTTPIVIAPNWALPFEVMCDASDWAVGAVLGQKVNKIFHPIYYASKTLIDAPLNYTTTEKELLAVVFAFDRFRSYLIANYLASRLKPYGLNGERLKKFLYDCKQYFWDDPSLFKIGADQMVRRCVPNFEMKNLLKDCHDSPYGGHFGGQRTAAKVLQSGFFWPTLFKDAFAFVKSCDACQRTGNLSQRNEMPLNNILEAELFDVWGIDFMGPFPIGADQMVRRCVPNFEMKNLLKDYHDSLYGGHFGGQRTAAKVLQSGFFWPTLFKDAFEFVKSCDACQRTRNLSQRNEIPLNNILEAELFDVWGIDFMGPFLMSFNNQFILVAVDYVSKWVEASACPRNDAKTVINFLQKNIFSRFGTPRALISDEGTHFVNKLLSTVLEKYNIPHKISTTYHPKTNGLAELSNREIKSILEKVVKPDRKDWSLKLDDALWAYRTTYKTPLGMSPYRLVFGKACHLPLELEYKAFWATQELNFSENVVGEKSKLQLCELDELRFHAYENAKIYKEKTKFWHDRRIVNRTFEKDQQVLLFKSQLKLFPGKLKSRWSGPFTIVEVGNYGTVDLVNPQDGSIFRTHTLRKSTRREGKAPAVEPDSTNDEDPDFDPDQDPELGQPQ</sequence>
<evidence type="ECO:0000256" key="3">
    <source>
        <dbReference type="ARBA" id="ARBA00022722"/>
    </source>
</evidence>
<gene>
    <name evidence="8" type="ORF">OSB04_023932</name>
</gene>
<dbReference type="GO" id="GO:0016779">
    <property type="term" value="F:nucleotidyltransferase activity"/>
    <property type="evidence" value="ECO:0007669"/>
    <property type="project" value="UniProtKB-KW"/>
</dbReference>
<keyword evidence="1" id="KW-0808">Transferase</keyword>
<dbReference type="Pfam" id="PF00665">
    <property type="entry name" value="rve"/>
    <property type="match status" value="1"/>
</dbReference>
<keyword evidence="3" id="KW-0540">Nuclease</keyword>
<dbReference type="InterPro" id="IPR001584">
    <property type="entry name" value="Integrase_cat-core"/>
</dbReference>
<dbReference type="Gene3D" id="3.30.420.10">
    <property type="entry name" value="Ribonuclease H-like superfamily/Ribonuclease H"/>
    <property type="match status" value="1"/>
</dbReference>
<organism evidence="8 9">
    <name type="scientific">Centaurea solstitialis</name>
    <name type="common">yellow star-thistle</name>
    <dbReference type="NCBI Taxonomy" id="347529"/>
    <lineage>
        <taxon>Eukaryota</taxon>
        <taxon>Viridiplantae</taxon>
        <taxon>Streptophyta</taxon>
        <taxon>Embryophyta</taxon>
        <taxon>Tracheophyta</taxon>
        <taxon>Spermatophyta</taxon>
        <taxon>Magnoliopsida</taxon>
        <taxon>eudicotyledons</taxon>
        <taxon>Gunneridae</taxon>
        <taxon>Pentapetalae</taxon>
        <taxon>asterids</taxon>
        <taxon>campanulids</taxon>
        <taxon>Asterales</taxon>
        <taxon>Asteraceae</taxon>
        <taxon>Carduoideae</taxon>
        <taxon>Cardueae</taxon>
        <taxon>Centaureinae</taxon>
        <taxon>Centaurea</taxon>
    </lineage>
</organism>
<keyword evidence="2" id="KW-0548">Nucleotidyltransferase</keyword>
<dbReference type="SUPFAM" id="SSF53098">
    <property type="entry name" value="Ribonuclease H-like"/>
    <property type="match status" value="1"/>
</dbReference>
<dbReference type="CDD" id="cd00303">
    <property type="entry name" value="retropepsin_like"/>
    <property type="match status" value="1"/>
</dbReference>
<dbReference type="GO" id="GO:0015074">
    <property type="term" value="P:DNA integration"/>
    <property type="evidence" value="ECO:0007669"/>
    <property type="project" value="InterPro"/>
</dbReference>
<dbReference type="Gene3D" id="1.10.340.70">
    <property type="match status" value="2"/>
</dbReference>
<dbReference type="GO" id="GO:0004519">
    <property type="term" value="F:endonuclease activity"/>
    <property type="evidence" value="ECO:0007669"/>
    <property type="project" value="UniProtKB-KW"/>
</dbReference>
<evidence type="ECO:0000256" key="6">
    <source>
        <dbReference type="SAM" id="MobiDB-lite"/>
    </source>
</evidence>
<dbReference type="FunFam" id="3.30.70.270:FF:000020">
    <property type="entry name" value="Transposon Tf2-6 polyprotein-like Protein"/>
    <property type="match status" value="1"/>
</dbReference>
<dbReference type="PROSITE" id="PS50994">
    <property type="entry name" value="INTEGRASE"/>
    <property type="match status" value="1"/>
</dbReference>
<dbReference type="InterPro" id="IPR021109">
    <property type="entry name" value="Peptidase_aspartic_dom_sf"/>
</dbReference>
<reference evidence="8" key="1">
    <citation type="submission" date="2023-03" db="EMBL/GenBank/DDBJ databases">
        <title>Chromosome-scale reference genome and RAD-based genetic map of yellow starthistle (Centaurea solstitialis) reveal putative structural variation and QTLs associated with invader traits.</title>
        <authorList>
            <person name="Reatini B."/>
            <person name="Cang F.A."/>
            <person name="Jiang Q."/>
            <person name="Mckibben M.T.W."/>
            <person name="Barker M.S."/>
            <person name="Rieseberg L.H."/>
            <person name="Dlugosch K.M."/>
        </authorList>
    </citation>
    <scope>NUCLEOTIDE SEQUENCE</scope>
    <source>
        <strain evidence="8">CAN-66</strain>
        <tissue evidence="8">Leaf</tissue>
    </source>
</reference>
<feature type="domain" description="Integrase catalytic" evidence="7">
    <location>
        <begin position="1134"/>
        <end position="1301"/>
    </location>
</feature>
<dbReference type="Gene3D" id="3.30.70.270">
    <property type="match status" value="2"/>
</dbReference>
<proteinExistence type="predicted"/>
<dbReference type="InterPro" id="IPR000477">
    <property type="entry name" value="RT_dom"/>
</dbReference>
<dbReference type="InterPro" id="IPR041577">
    <property type="entry name" value="RT_RNaseH_2"/>
</dbReference>
<dbReference type="InterPro" id="IPR005162">
    <property type="entry name" value="Retrotrans_gag_dom"/>
</dbReference>
<evidence type="ECO:0000259" key="7">
    <source>
        <dbReference type="PROSITE" id="PS50994"/>
    </source>
</evidence>
<evidence type="ECO:0000256" key="4">
    <source>
        <dbReference type="ARBA" id="ARBA00022759"/>
    </source>
</evidence>
<feature type="region of interest" description="Disordered" evidence="6">
    <location>
        <begin position="1422"/>
        <end position="1460"/>
    </location>
</feature>
<dbReference type="EMBL" id="JARYMX010000006">
    <property type="protein sequence ID" value="KAJ9544225.1"/>
    <property type="molecule type" value="Genomic_DNA"/>
</dbReference>
<dbReference type="GO" id="GO:0003676">
    <property type="term" value="F:nucleic acid binding"/>
    <property type="evidence" value="ECO:0007669"/>
    <property type="project" value="InterPro"/>
</dbReference>
<dbReference type="Pfam" id="PF00078">
    <property type="entry name" value="RVT_1"/>
    <property type="match status" value="1"/>
</dbReference>
<evidence type="ECO:0000256" key="1">
    <source>
        <dbReference type="ARBA" id="ARBA00022679"/>
    </source>
</evidence>
<dbReference type="Pfam" id="PF17919">
    <property type="entry name" value="RT_RNaseH_2"/>
    <property type="match status" value="1"/>
</dbReference>